<comment type="subcellular location">
    <subcellularLocation>
        <location evidence="1">Virion</location>
    </subcellularLocation>
</comment>
<keyword evidence="2" id="KW-0946">Virion</keyword>
<reference evidence="4" key="1">
    <citation type="submission" date="2020-04" db="EMBL/GenBank/DDBJ databases">
        <authorList>
            <person name="Chiriac C."/>
            <person name="Salcher M."/>
            <person name="Ghai R."/>
            <person name="Kavagutti S V."/>
        </authorList>
    </citation>
    <scope>NUCLEOTIDE SEQUENCE</scope>
</reference>
<sequence>MGGKGSAPKAPDYVGAANAQAEASKEVTNIQNFANRPTINTPFGSESWSNQASIDPATGQRVTSWTQNTTLAPGLQAALDAQVGTQLGRSNLANDFMGRVANEYSQPFDYENLPQMAQMGGAPSLYTGLADYAQGLNTGVQQQNVQRQLNMGDNPSMPQFDSSYRDSVAQSLIERMMPVHDRQRNEIETQLANSGYTIGSEGYTRALADMQGRQAAERYNALDTAGNEAQRLYGMQMGSRQQAFNEDMGMGQFANAASNQAFQQDLGANQFGNQALGQAAALDQSRMGAMNQAMGQQFGMNQQLANQQNQLRQQAIAEQMQRRGMSLNEMNALLSGQQVGMPQMPNFVQAGRSETPDILGATQMGYDAALGAYNAKQAGAGGMMGGLFSLGSAALSNPATSAFMFSDRRLKRDLKRVGTHAIGVGIYDYTMLGFPQRGVIAQEVQKVRPDLVARHANGYLTVNYSEL</sequence>
<dbReference type="InterPro" id="IPR030392">
    <property type="entry name" value="S74_ICA"/>
</dbReference>
<organism evidence="4">
    <name type="scientific">uncultured Caudovirales phage</name>
    <dbReference type="NCBI Taxonomy" id="2100421"/>
    <lineage>
        <taxon>Viruses</taxon>
        <taxon>Duplodnaviria</taxon>
        <taxon>Heunggongvirae</taxon>
        <taxon>Uroviricota</taxon>
        <taxon>Caudoviricetes</taxon>
        <taxon>Peduoviridae</taxon>
        <taxon>Maltschvirus</taxon>
        <taxon>Maltschvirus maltsch</taxon>
    </lineage>
</organism>
<name>A0A6J5MZP6_9CAUD</name>
<protein>
    <recommendedName>
        <fullName evidence="3">Peptidase S74 domain-containing protein</fullName>
    </recommendedName>
</protein>
<proteinExistence type="predicted"/>
<dbReference type="Pfam" id="PF13884">
    <property type="entry name" value="Peptidase_S74"/>
    <property type="match status" value="1"/>
</dbReference>
<evidence type="ECO:0000313" key="4">
    <source>
        <dbReference type="EMBL" id="CAB4151291.1"/>
    </source>
</evidence>
<evidence type="ECO:0000259" key="3">
    <source>
        <dbReference type="Pfam" id="PF13884"/>
    </source>
</evidence>
<dbReference type="EMBL" id="LR796569">
    <property type="protein sequence ID" value="CAB4151291.1"/>
    <property type="molecule type" value="Genomic_DNA"/>
</dbReference>
<evidence type="ECO:0000256" key="2">
    <source>
        <dbReference type="ARBA" id="ARBA00022732"/>
    </source>
</evidence>
<evidence type="ECO:0000256" key="1">
    <source>
        <dbReference type="ARBA" id="ARBA00004328"/>
    </source>
</evidence>
<accession>A0A6J5MZP6</accession>
<dbReference type="GO" id="GO:0098015">
    <property type="term" value="C:virus tail"/>
    <property type="evidence" value="ECO:0007669"/>
    <property type="project" value="UniProtKB-KW"/>
</dbReference>
<feature type="domain" description="Peptidase S74" evidence="3">
    <location>
        <begin position="406"/>
        <end position="452"/>
    </location>
</feature>
<gene>
    <name evidence="4" type="ORF">UFOVP601_9</name>
</gene>
<keyword evidence="2" id="KW-1227">Viral tail protein</keyword>